<dbReference type="STRING" id="300112.A0A4S2KBI2"/>
<feature type="compositionally biased region" description="Pro residues" evidence="1">
    <location>
        <begin position="218"/>
        <end position="229"/>
    </location>
</feature>
<comment type="caution">
    <text evidence="2">The sequence shown here is derived from an EMBL/GenBank/DDBJ whole genome shotgun (WGS) entry which is preliminary data.</text>
</comment>
<reference evidence="2 3" key="1">
    <citation type="journal article" date="2019" name="Philos. Trans. R. Soc. Lond., B, Biol. Sci.">
        <title>Ant behaviour and brain gene expression of defending hosts depend on the ecological success of the intruding social parasite.</title>
        <authorList>
            <person name="Kaur R."/>
            <person name="Stoldt M."/>
            <person name="Jongepier E."/>
            <person name="Feldmeyer B."/>
            <person name="Menzel F."/>
            <person name="Bornberg-Bauer E."/>
            <person name="Foitzik S."/>
        </authorList>
    </citation>
    <scope>NUCLEOTIDE SEQUENCE [LARGE SCALE GENOMIC DNA]</scope>
    <source>
        <tissue evidence="2">Whole body</tissue>
    </source>
</reference>
<evidence type="ECO:0000313" key="2">
    <source>
        <dbReference type="EMBL" id="TGZ46701.1"/>
    </source>
</evidence>
<keyword evidence="3" id="KW-1185">Reference proteome</keyword>
<dbReference type="AlphaFoldDB" id="A0A4S2KBI2"/>
<dbReference type="EMBL" id="QBLH01002826">
    <property type="protein sequence ID" value="TGZ46701.1"/>
    <property type="molecule type" value="Genomic_DNA"/>
</dbReference>
<accession>A0A4S2KBI2</accession>
<organism evidence="2 3">
    <name type="scientific">Temnothorax longispinosus</name>
    <dbReference type="NCBI Taxonomy" id="300112"/>
    <lineage>
        <taxon>Eukaryota</taxon>
        <taxon>Metazoa</taxon>
        <taxon>Ecdysozoa</taxon>
        <taxon>Arthropoda</taxon>
        <taxon>Hexapoda</taxon>
        <taxon>Insecta</taxon>
        <taxon>Pterygota</taxon>
        <taxon>Neoptera</taxon>
        <taxon>Endopterygota</taxon>
        <taxon>Hymenoptera</taxon>
        <taxon>Apocrita</taxon>
        <taxon>Aculeata</taxon>
        <taxon>Formicoidea</taxon>
        <taxon>Formicidae</taxon>
        <taxon>Myrmicinae</taxon>
        <taxon>Temnothorax</taxon>
    </lineage>
</organism>
<feature type="compositionally biased region" description="Basic and acidic residues" evidence="1">
    <location>
        <begin position="20"/>
        <end position="31"/>
    </location>
</feature>
<gene>
    <name evidence="2" type="ORF">DBV15_09144</name>
</gene>
<evidence type="ECO:0000256" key="1">
    <source>
        <dbReference type="SAM" id="MobiDB-lite"/>
    </source>
</evidence>
<name>A0A4S2KBI2_9HYME</name>
<feature type="region of interest" description="Disordered" evidence="1">
    <location>
        <begin position="215"/>
        <end position="236"/>
    </location>
</feature>
<proteinExistence type="predicted"/>
<feature type="region of interest" description="Disordered" evidence="1">
    <location>
        <begin position="1"/>
        <end position="31"/>
    </location>
</feature>
<sequence length="339" mass="38634">MNSDTKLRKIQSPESVLLKGGREKGEKLQDNAVSSKREGIAGACRILLSSVVDRKEGWCATRRTRRRESSVAHASATGDDDTIWSFAPEACDNITATCYVPHGRRDATRRHARELLTPSRRTRLTTDTSRTPSICTRAKVEEGREGGWGWVVWPDARRDAEEKEDGATSYPEVVDRRVLGRIFCIWICRICQRFFSDDASHRPFLLQTATSTRDRLFPPLPSSPPPPTPYVSHSESDNDAMRDVCRVRAPSILPRVKVRKRGLGLCVRRFIDTDLIFVKADATGEYASDPNSPRGTCYESRIRESTARIRDRIRQLEDRKMIYWQSLLEEVPIGRWMAR</sequence>
<evidence type="ECO:0000313" key="3">
    <source>
        <dbReference type="Proteomes" id="UP000310200"/>
    </source>
</evidence>
<dbReference type="Proteomes" id="UP000310200">
    <property type="component" value="Unassembled WGS sequence"/>
</dbReference>
<protein>
    <submittedName>
        <fullName evidence="2">Uncharacterized protein</fullName>
    </submittedName>
</protein>